<keyword evidence="1" id="KW-1015">Disulfide bond</keyword>
<dbReference type="InterPro" id="IPR011001">
    <property type="entry name" value="Saposin-like"/>
</dbReference>
<evidence type="ECO:0000256" key="1">
    <source>
        <dbReference type="ARBA" id="ARBA00023157"/>
    </source>
</evidence>
<name>A0A9N9X6R2_DIABA</name>
<evidence type="ECO:0000313" key="5">
    <source>
        <dbReference type="Proteomes" id="UP001153709"/>
    </source>
</evidence>
<dbReference type="InterPro" id="IPR008139">
    <property type="entry name" value="SaposinB_dom"/>
</dbReference>
<feature type="chain" id="PRO_5040299709" description="Saposin B-type domain-containing protein" evidence="2">
    <location>
        <begin position="20"/>
        <end position="111"/>
    </location>
</feature>
<keyword evidence="2" id="KW-0732">Signal</keyword>
<protein>
    <recommendedName>
        <fullName evidence="3">Saposin B-type domain-containing protein</fullName>
    </recommendedName>
</protein>
<feature type="signal peptide" evidence="2">
    <location>
        <begin position="1"/>
        <end position="19"/>
    </location>
</feature>
<accession>A0A9N9X6R2</accession>
<reference evidence="4" key="1">
    <citation type="submission" date="2022-01" db="EMBL/GenBank/DDBJ databases">
        <authorList>
            <person name="King R."/>
        </authorList>
    </citation>
    <scope>NUCLEOTIDE SEQUENCE</scope>
</reference>
<keyword evidence="5" id="KW-1185">Reference proteome</keyword>
<dbReference type="PROSITE" id="PS50015">
    <property type="entry name" value="SAP_B"/>
    <property type="match status" value="1"/>
</dbReference>
<dbReference type="Proteomes" id="UP001153709">
    <property type="component" value="Chromosome 1"/>
</dbReference>
<feature type="domain" description="Saposin B-type" evidence="3">
    <location>
        <begin position="35"/>
        <end position="111"/>
    </location>
</feature>
<gene>
    <name evidence="4" type="ORF">DIABBA_LOCUS1069</name>
</gene>
<evidence type="ECO:0000256" key="2">
    <source>
        <dbReference type="SAM" id="SignalP"/>
    </source>
</evidence>
<evidence type="ECO:0000313" key="4">
    <source>
        <dbReference type="EMBL" id="CAG9827024.1"/>
    </source>
</evidence>
<evidence type="ECO:0000259" key="3">
    <source>
        <dbReference type="PROSITE" id="PS50015"/>
    </source>
</evidence>
<proteinExistence type="predicted"/>
<dbReference type="AlphaFoldDB" id="A0A9N9X6R2"/>
<organism evidence="4 5">
    <name type="scientific">Diabrotica balteata</name>
    <name type="common">Banded cucumber beetle</name>
    <dbReference type="NCBI Taxonomy" id="107213"/>
    <lineage>
        <taxon>Eukaryota</taxon>
        <taxon>Metazoa</taxon>
        <taxon>Ecdysozoa</taxon>
        <taxon>Arthropoda</taxon>
        <taxon>Hexapoda</taxon>
        <taxon>Insecta</taxon>
        <taxon>Pterygota</taxon>
        <taxon>Neoptera</taxon>
        <taxon>Endopterygota</taxon>
        <taxon>Coleoptera</taxon>
        <taxon>Polyphaga</taxon>
        <taxon>Cucujiformia</taxon>
        <taxon>Chrysomeloidea</taxon>
        <taxon>Chrysomelidae</taxon>
        <taxon>Galerucinae</taxon>
        <taxon>Diabroticina</taxon>
        <taxon>Diabroticites</taxon>
        <taxon>Diabrotica</taxon>
    </lineage>
</organism>
<dbReference type="SMART" id="SM00741">
    <property type="entry name" value="SapB"/>
    <property type="match status" value="1"/>
</dbReference>
<dbReference type="OrthoDB" id="69496at2759"/>
<dbReference type="Gene3D" id="1.10.225.10">
    <property type="entry name" value="Saposin-like"/>
    <property type="match status" value="1"/>
</dbReference>
<dbReference type="SUPFAM" id="SSF47862">
    <property type="entry name" value="Saposin"/>
    <property type="match status" value="1"/>
</dbReference>
<sequence>MNTTLVLTLLFCVGLTVFAKRTPEPDPEPTDEPEPEFDCDNCILFTTVIKDLVEDGETLDEVERDADRLCGVLPGDLREYCEDNLLPKVDRIYGQLQENTPQEVCENLDLC</sequence>
<dbReference type="EMBL" id="OU898276">
    <property type="protein sequence ID" value="CAG9827024.1"/>
    <property type="molecule type" value="Genomic_DNA"/>
</dbReference>